<evidence type="ECO:0000313" key="2">
    <source>
        <dbReference type="EMBL" id="JAD56597.1"/>
    </source>
</evidence>
<protein>
    <submittedName>
        <fullName evidence="2">Uncharacterized protein</fullName>
    </submittedName>
</protein>
<dbReference type="AlphaFoldDB" id="A0A0A9BBF5"/>
<sequence>MQSWSNSAREPKSQTTRTQDPTTQPTGIRLSLGEIHSFGNVTIKRGWRE</sequence>
<feature type="compositionally biased region" description="Low complexity" evidence="1">
    <location>
        <begin position="14"/>
        <end position="26"/>
    </location>
</feature>
<name>A0A0A9BBF5_ARUDO</name>
<reference evidence="2" key="2">
    <citation type="journal article" date="2015" name="Data Brief">
        <title>Shoot transcriptome of the giant reed, Arundo donax.</title>
        <authorList>
            <person name="Barrero R.A."/>
            <person name="Guerrero F.D."/>
            <person name="Moolhuijzen P."/>
            <person name="Goolsby J.A."/>
            <person name="Tidwell J."/>
            <person name="Bellgard S.E."/>
            <person name="Bellgard M.I."/>
        </authorList>
    </citation>
    <scope>NUCLEOTIDE SEQUENCE</scope>
    <source>
        <tissue evidence="2">Shoot tissue taken approximately 20 cm above the soil surface</tissue>
    </source>
</reference>
<accession>A0A0A9BBF5</accession>
<feature type="region of interest" description="Disordered" evidence="1">
    <location>
        <begin position="1"/>
        <end position="33"/>
    </location>
</feature>
<reference evidence="2" key="1">
    <citation type="submission" date="2014-09" db="EMBL/GenBank/DDBJ databases">
        <authorList>
            <person name="Magalhaes I.L.F."/>
            <person name="Oliveira U."/>
            <person name="Santos F.R."/>
            <person name="Vidigal T.H.D.A."/>
            <person name="Brescovit A.D."/>
            <person name="Santos A.J."/>
        </authorList>
    </citation>
    <scope>NUCLEOTIDE SEQUENCE</scope>
    <source>
        <tissue evidence="2">Shoot tissue taken approximately 20 cm above the soil surface</tissue>
    </source>
</reference>
<dbReference type="EMBL" id="GBRH01241298">
    <property type="protein sequence ID" value="JAD56597.1"/>
    <property type="molecule type" value="Transcribed_RNA"/>
</dbReference>
<organism evidence="2">
    <name type="scientific">Arundo donax</name>
    <name type="common">Giant reed</name>
    <name type="synonym">Donax arundinaceus</name>
    <dbReference type="NCBI Taxonomy" id="35708"/>
    <lineage>
        <taxon>Eukaryota</taxon>
        <taxon>Viridiplantae</taxon>
        <taxon>Streptophyta</taxon>
        <taxon>Embryophyta</taxon>
        <taxon>Tracheophyta</taxon>
        <taxon>Spermatophyta</taxon>
        <taxon>Magnoliopsida</taxon>
        <taxon>Liliopsida</taxon>
        <taxon>Poales</taxon>
        <taxon>Poaceae</taxon>
        <taxon>PACMAD clade</taxon>
        <taxon>Arundinoideae</taxon>
        <taxon>Arundineae</taxon>
        <taxon>Arundo</taxon>
    </lineage>
</organism>
<proteinExistence type="predicted"/>
<evidence type="ECO:0000256" key="1">
    <source>
        <dbReference type="SAM" id="MobiDB-lite"/>
    </source>
</evidence>